<gene>
    <name evidence="2" type="ORF">FPE_LOCUS22300</name>
</gene>
<feature type="region of interest" description="Disordered" evidence="1">
    <location>
        <begin position="1"/>
        <end position="28"/>
    </location>
</feature>
<evidence type="ECO:0000313" key="3">
    <source>
        <dbReference type="Proteomes" id="UP000834106"/>
    </source>
</evidence>
<dbReference type="Proteomes" id="UP000834106">
    <property type="component" value="Chromosome 13"/>
</dbReference>
<keyword evidence="3" id="KW-1185">Reference proteome</keyword>
<reference evidence="2" key="1">
    <citation type="submission" date="2023-05" db="EMBL/GenBank/DDBJ databases">
        <authorList>
            <person name="Huff M."/>
        </authorList>
    </citation>
    <scope>NUCLEOTIDE SEQUENCE</scope>
</reference>
<sequence>MNRKSNRSKVTTGTEIVPCPSSSKKTSKRRSEITCDDELDLVKDGSWRWAIEKVFFYLLLVGNAFFQSELKEAQNLLMCMYYVVPSGKRLRSMVEAEMYNSSYDVAVNPISWIVSEQRLALWWGRNSTPEAVTTADG</sequence>
<name>A0AAD1ZX70_9LAMI</name>
<protein>
    <submittedName>
        <fullName evidence="2">Uncharacterized protein</fullName>
    </submittedName>
</protein>
<evidence type="ECO:0000313" key="2">
    <source>
        <dbReference type="EMBL" id="CAI9774870.1"/>
    </source>
</evidence>
<dbReference type="EMBL" id="OU503048">
    <property type="protein sequence ID" value="CAI9774870.1"/>
    <property type="molecule type" value="Genomic_DNA"/>
</dbReference>
<proteinExistence type="predicted"/>
<accession>A0AAD1ZX70</accession>
<dbReference type="AlphaFoldDB" id="A0AAD1ZX70"/>
<evidence type="ECO:0000256" key="1">
    <source>
        <dbReference type="SAM" id="MobiDB-lite"/>
    </source>
</evidence>
<organism evidence="2 3">
    <name type="scientific">Fraxinus pennsylvanica</name>
    <dbReference type="NCBI Taxonomy" id="56036"/>
    <lineage>
        <taxon>Eukaryota</taxon>
        <taxon>Viridiplantae</taxon>
        <taxon>Streptophyta</taxon>
        <taxon>Embryophyta</taxon>
        <taxon>Tracheophyta</taxon>
        <taxon>Spermatophyta</taxon>
        <taxon>Magnoliopsida</taxon>
        <taxon>eudicotyledons</taxon>
        <taxon>Gunneridae</taxon>
        <taxon>Pentapetalae</taxon>
        <taxon>asterids</taxon>
        <taxon>lamiids</taxon>
        <taxon>Lamiales</taxon>
        <taxon>Oleaceae</taxon>
        <taxon>Oleeae</taxon>
        <taxon>Fraxinus</taxon>
    </lineage>
</organism>